<comment type="caution">
    <text evidence="2">The sequence shown here is derived from an EMBL/GenBank/DDBJ whole genome shotgun (WGS) entry which is preliminary data.</text>
</comment>
<accession>A0ABD2WQ85</accession>
<feature type="transmembrane region" description="Helical" evidence="1">
    <location>
        <begin position="100"/>
        <end position="127"/>
    </location>
</feature>
<proteinExistence type="predicted"/>
<dbReference type="EMBL" id="JBJJXI010000088">
    <property type="protein sequence ID" value="KAL3394784.1"/>
    <property type="molecule type" value="Genomic_DNA"/>
</dbReference>
<evidence type="ECO:0000256" key="1">
    <source>
        <dbReference type="SAM" id="Phobius"/>
    </source>
</evidence>
<sequence length="142" mass="15742">MWFVVKCNGSRRKEGERKRETISLELSCVSTRLNRFKMQCKKEHTIALPFANERASVRAAAATVAASPARQAGTRQERGARETNKITGDVGMEIGFHCKLIVLLLSVVVVVVVVVLNGLILVVPALAFGKEKFQYVQESNIR</sequence>
<evidence type="ECO:0000313" key="3">
    <source>
        <dbReference type="Proteomes" id="UP001627154"/>
    </source>
</evidence>
<reference evidence="2 3" key="1">
    <citation type="journal article" date="2024" name="bioRxiv">
        <title>A reference genome for Trichogramma kaykai: A tiny desert-dwelling parasitoid wasp with competing sex-ratio distorters.</title>
        <authorList>
            <person name="Culotta J."/>
            <person name="Lindsey A.R."/>
        </authorList>
    </citation>
    <scope>NUCLEOTIDE SEQUENCE [LARGE SCALE GENOMIC DNA]</scope>
    <source>
        <strain evidence="2 3">KSX58</strain>
    </source>
</reference>
<evidence type="ECO:0000313" key="2">
    <source>
        <dbReference type="EMBL" id="KAL3394784.1"/>
    </source>
</evidence>
<keyword evidence="3" id="KW-1185">Reference proteome</keyword>
<gene>
    <name evidence="2" type="ORF">TKK_011065</name>
</gene>
<protein>
    <submittedName>
        <fullName evidence="2">Uncharacterized protein</fullName>
    </submittedName>
</protein>
<keyword evidence="1" id="KW-1133">Transmembrane helix</keyword>
<dbReference type="Proteomes" id="UP001627154">
    <property type="component" value="Unassembled WGS sequence"/>
</dbReference>
<name>A0ABD2WQ85_9HYME</name>
<keyword evidence="1" id="KW-0472">Membrane</keyword>
<organism evidence="2 3">
    <name type="scientific">Trichogramma kaykai</name>
    <dbReference type="NCBI Taxonomy" id="54128"/>
    <lineage>
        <taxon>Eukaryota</taxon>
        <taxon>Metazoa</taxon>
        <taxon>Ecdysozoa</taxon>
        <taxon>Arthropoda</taxon>
        <taxon>Hexapoda</taxon>
        <taxon>Insecta</taxon>
        <taxon>Pterygota</taxon>
        <taxon>Neoptera</taxon>
        <taxon>Endopterygota</taxon>
        <taxon>Hymenoptera</taxon>
        <taxon>Apocrita</taxon>
        <taxon>Proctotrupomorpha</taxon>
        <taxon>Chalcidoidea</taxon>
        <taxon>Trichogrammatidae</taxon>
        <taxon>Trichogramma</taxon>
    </lineage>
</organism>
<dbReference type="AlphaFoldDB" id="A0ABD2WQ85"/>
<keyword evidence="1" id="KW-0812">Transmembrane</keyword>